<evidence type="ECO:0000313" key="1">
    <source>
        <dbReference type="EMBL" id="KAK0607533.1"/>
    </source>
</evidence>
<comment type="caution">
    <text evidence="1">The sequence shown here is derived from an EMBL/GenBank/DDBJ whole genome shotgun (WGS) entry which is preliminary data.</text>
</comment>
<dbReference type="Proteomes" id="UP001168877">
    <property type="component" value="Unassembled WGS sequence"/>
</dbReference>
<dbReference type="AlphaFoldDB" id="A0AA39TSQ1"/>
<reference evidence="1" key="1">
    <citation type="journal article" date="2022" name="Plant J.">
        <title>Strategies of tolerance reflected in two North American maple genomes.</title>
        <authorList>
            <person name="McEvoy S.L."/>
            <person name="Sezen U.U."/>
            <person name="Trouern-Trend A."/>
            <person name="McMahon S.M."/>
            <person name="Schaberg P.G."/>
            <person name="Yang J."/>
            <person name="Wegrzyn J.L."/>
            <person name="Swenson N.G."/>
        </authorList>
    </citation>
    <scope>NUCLEOTIDE SEQUENCE</scope>
    <source>
        <strain evidence="1">NS2018</strain>
    </source>
</reference>
<keyword evidence="2" id="KW-1185">Reference proteome</keyword>
<dbReference type="EMBL" id="JAUESC010000001">
    <property type="protein sequence ID" value="KAK0607533.1"/>
    <property type="molecule type" value="Genomic_DNA"/>
</dbReference>
<reference evidence="1" key="2">
    <citation type="submission" date="2023-06" db="EMBL/GenBank/DDBJ databases">
        <authorList>
            <person name="Swenson N.G."/>
            <person name="Wegrzyn J.L."/>
            <person name="Mcevoy S.L."/>
        </authorList>
    </citation>
    <scope>NUCLEOTIDE SEQUENCE</scope>
    <source>
        <strain evidence="1">NS2018</strain>
        <tissue evidence="1">Leaf</tissue>
    </source>
</reference>
<sequence length="171" mass="18669">MIVSVDCGQYTSGDEIVHSVRYACKQKLDEIQAVDADKASDGVNNGVEKVEKINSLTMPEVGEFCKDRLDGSRALKASNDSSCLIEGIKGSCDDKDEAEASKAFRIGNGVSSKELNRKRRCRGEHPVMNSVDIEKHIYMSVALAPDLDILIQSSGETCIAACILQRNHSYL</sequence>
<name>A0AA39TSQ1_ACESA</name>
<gene>
    <name evidence="1" type="ORF">LWI29_016286</name>
</gene>
<accession>A0AA39TSQ1</accession>
<protein>
    <submittedName>
        <fullName evidence="1">Uncharacterized protein</fullName>
    </submittedName>
</protein>
<evidence type="ECO:0000313" key="2">
    <source>
        <dbReference type="Proteomes" id="UP001168877"/>
    </source>
</evidence>
<proteinExistence type="predicted"/>
<organism evidence="1 2">
    <name type="scientific">Acer saccharum</name>
    <name type="common">Sugar maple</name>
    <dbReference type="NCBI Taxonomy" id="4024"/>
    <lineage>
        <taxon>Eukaryota</taxon>
        <taxon>Viridiplantae</taxon>
        <taxon>Streptophyta</taxon>
        <taxon>Embryophyta</taxon>
        <taxon>Tracheophyta</taxon>
        <taxon>Spermatophyta</taxon>
        <taxon>Magnoliopsida</taxon>
        <taxon>eudicotyledons</taxon>
        <taxon>Gunneridae</taxon>
        <taxon>Pentapetalae</taxon>
        <taxon>rosids</taxon>
        <taxon>malvids</taxon>
        <taxon>Sapindales</taxon>
        <taxon>Sapindaceae</taxon>
        <taxon>Hippocastanoideae</taxon>
        <taxon>Acereae</taxon>
        <taxon>Acer</taxon>
    </lineage>
</organism>